<dbReference type="Proteomes" id="UP000799118">
    <property type="component" value="Unassembled WGS sequence"/>
</dbReference>
<gene>
    <name evidence="2" type="ORF">BT96DRAFT_1008185</name>
</gene>
<dbReference type="EMBL" id="ML770168">
    <property type="protein sequence ID" value="KAE9384330.1"/>
    <property type="molecule type" value="Genomic_DNA"/>
</dbReference>
<reference evidence="2" key="1">
    <citation type="journal article" date="2019" name="Environ. Microbiol.">
        <title>Fungal ecological strategies reflected in gene transcription - a case study of two litter decomposers.</title>
        <authorList>
            <person name="Barbi F."/>
            <person name="Kohler A."/>
            <person name="Barry K."/>
            <person name="Baskaran P."/>
            <person name="Daum C."/>
            <person name="Fauchery L."/>
            <person name="Ihrmark K."/>
            <person name="Kuo A."/>
            <person name="LaButti K."/>
            <person name="Lipzen A."/>
            <person name="Morin E."/>
            <person name="Grigoriev I.V."/>
            <person name="Henrissat B."/>
            <person name="Lindahl B."/>
            <person name="Martin F."/>
        </authorList>
    </citation>
    <scope>NUCLEOTIDE SEQUENCE</scope>
    <source>
        <strain evidence="2">JB14</strain>
    </source>
</reference>
<keyword evidence="3" id="KW-1185">Reference proteome</keyword>
<feature type="compositionally biased region" description="Polar residues" evidence="1">
    <location>
        <begin position="207"/>
        <end position="216"/>
    </location>
</feature>
<evidence type="ECO:0000256" key="1">
    <source>
        <dbReference type="SAM" id="MobiDB-lite"/>
    </source>
</evidence>
<sequence length="228" mass="23983">MPPGIVCDSSNHISLRSVRGRLLVHNWAPKLPQGTIALERNRFLLLSAELFATPGLYALLIMSTGATVAPEITVSTFLDDTRNATLEDVARFYASQGITVLMGEDTAVFALTWITAFRPSDSLTVNEALMIRDRIESALSTGNIPAGLNDNMWAPEGLVSRPSHPIPGAGFFPAPLITDDGGLSYNSPPNAIASSSNSAGAPGSSSFNTASAQSEAPPTAPMEGINDN</sequence>
<organism evidence="2 3">
    <name type="scientific">Gymnopus androsaceus JB14</name>
    <dbReference type="NCBI Taxonomy" id="1447944"/>
    <lineage>
        <taxon>Eukaryota</taxon>
        <taxon>Fungi</taxon>
        <taxon>Dikarya</taxon>
        <taxon>Basidiomycota</taxon>
        <taxon>Agaricomycotina</taxon>
        <taxon>Agaricomycetes</taxon>
        <taxon>Agaricomycetidae</taxon>
        <taxon>Agaricales</taxon>
        <taxon>Marasmiineae</taxon>
        <taxon>Omphalotaceae</taxon>
        <taxon>Gymnopus</taxon>
    </lineage>
</organism>
<feature type="compositionally biased region" description="Low complexity" evidence="1">
    <location>
        <begin position="184"/>
        <end position="206"/>
    </location>
</feature>
<evidence type="ECO:0000313" key="2">
    <source>
        <dbReference type="EMBL" id="KAE9384330.1"/>
    </source>
</evidence>
<name>A0A6A4GFT2_9AGAR</name>
<accession>A0A6A4GFT2</accession>
<evidence type="ECO:0000313" key="3">
    <source>
        <dbReference type="Proteomes" id="UP000799118"/>
    </source>
</evidence>
<protein>
    <submittedName>
        <fullName evidence="2">Uncharacterized protein</fullName>
    </submittedName>
</protein>
<dbReference type="OrthoDB" id="3064399at2759"/>
<dbReference type="AlphaFoldDB" id="A0A6A4GFT2"/>
<feature type="region of interest" description="Disordered" evidence="1">
    <location>
        <begin position="183"/>
        <end position="228"/>
    </location>
</feature>
<proteinExistence type="predicted"/>